<proteinExistence type="predicted"/>
<dbReference type="CDD" id="cd14733">
    <property type="entry name" value="BACK"/>
    <property type="match status" value="1"/>
</dbReference>
<dbReference type="SUPFAM" id="SSF49899">
    <property type="entry name" value="Concanavalin A-like lectins/glucanases"/>
    <property type="match status" value="1"/>
</dbReference>
<dbReference type="PROSITE" id="PS50097">
    <property type="entry name" value="BTB"/>
    <property type="match status" value="1"/>
</dbReference>
<dbReference type="SUPFAM" id="SSF54695">
    <property type="entry name" value="POZ domain"/>
    <property type="match status" value="1"/>
</dbReference>
<keyword evidence="2" id="KW-1015">Disulfide bond</keyword>
<dbReference type="Pfam" id="PF13385">
    <property type="entry name" value="Laminin_G_3"/>
    <property type="match status" value="1"/>
</dbReference>
<dbReference type="Proteomes" id="UP000011083">
    <property type="component" value="Unassembled WGS sequence"/>
</dbReference>
<dbReference type="InterPro" id="IPR013320">
    <property type="entry name" value="ConA-like_dom_sf"/>
</dbReference>
<evidence type="ECO:0000259" key="3">
    <source>
        <dbReference type="PROSITE" id="PS50097"/>
    </source>
</evidence>
<sequence length="411" mass="46352">MITDNDEEYRDVVVIPYNNSEDYRQLSVAAWVYCEKDASCSSDPCYLLAKKGSFALGLRSDEIAMAFHNKRPGWQWIGSRWRMPAQTWTHVVVVYDSTYEQACTYANGRLVSTQQVKGKLKGSTQPLLIGVELKPDKGTRTRFKGLISYVTLWKHTIAPDTINQHLSGAITGTERGIIGHWPMTEGVGEKIFDASPNKLDGDINFALWWMNSDSVGHVDVPKSTLVEDMRKMFNSPLGSDLKLIASDGRELHAHKIILAMRSEAFRALLFGGMRESTQAEIQFPDIKYEVLALVVEFLYTDTANITGDIVVGLFMAADQYQLGRLRALCEDFILQNISIENVCTIFQTADQLQAHKLRGFCFNWIINNFGEVLTCDAYPQLPAELQREINYAAAKMHFGKKRKLDEATSEP</sequence>
<name>L8HKT2_ACACF</name>
<dbReference type="SMART" id="SM00225">
    <property type="entry name" value="BTB"/>
    <property type="match status" value="1"/>
</dbReference>
<dbReference type="EMBL" id="KB007805">
    <property type="protein sequence ID" value="ELR25283.1"/>
    <property type="molecule type" value="Genomic_DNA"/>
</dbReference>
<dbReference type="PANTHER" id="PTHR24410">
    <property type="entry name" value="HL07962P-RELATED"/>
    <property type="match status" value="1"/>
</dbReference>
<dbReference type="InterPro" id="IPR051481">
    <property type="entry name" value="BTB-POZ/Galectin-3-binding"/>
</dbReference>
<evidence type="ECO:0000256" key="2">
    <source>
        <dbReference type="ARBA" id="ARBA00023157"/>
    </source>
</evidence>
<organism evidence="4 5">
    <name type="scientific">Acanthamoeba castellanii (strain ATCC 30010 / Neff)</name>
    <dbReference type="NCBI Taxonomy" id="1257118"/>
    <lineage>
        <taxon>Eukaryota</taxon>
        <taxon>Amoebozoa</taxon>
        <taxon>Discosea</taxon>
        <taxon>Longamoebia</taxon>
        <taxon>Centramoebida</taxon>
        <taxon>Acanthamoebidae</taxon>
        <taxon>Acanthamoeba</taxon>
    </lineage>
</organism>
<dbReference type="AlphaFoldDB" id="L8HKT2"/>
<dbReference type="InterPro" id="IPR006558">
    <property type="entry name" value="LamG-like"/>
</dbReference>
<dbReference type="Gene3D" id="2.60.120.200">
    <property type="match status" value="1"/>
</dbReference>
<protein>
    <submittedName>
        <fullName evidence="4">BTB/POZ domain containing protein</fullName>
    </submittedName>
</protein>
<dbReference type="OrthoDB" id="6359816at2759"/>
<accession>L8HKT2</accession>
<reference evidence="4 5" key="1">
    <citation type="journal article" date="2013" name="Genome Biol.">
        <title>Genome of Acanthamoeba castellanii highlights extensive lateral gene transfer and early evolution of tyrosine kinase signaling.</title>
        <authorList>
            <person name="Clarke M."/>
            <person name="Lohan A.J."/>
            <person name="Liu B."/>
            <person name="Lagkouvardos I."/>
            <person name="Roy S."/>
            <person name="Zafar N."/>
            <person name="Bertelli C."/>
            <person name="Schilde C."/>
            <person name="Kianianmomeni A."/>
            <person name="Burglin T.R."/>
            <person name="Frech C."/>
            <person name="Turcotte B."/>
            <person name="Kopec K.O."/>
            <person name="Synnott J.M."/>
            <person name="Choo C."/>
            <person name="Paponov I."/>
            <person name="Finkler A."/>
            <person name="Soon Heng Tan C."/>
            <person name="Hutchins A.P."/>
            <person name="Weinmeier T."/>
            <person name="Rattei T."/>
            <person name="Chu J.S."/>
            <person name="Gimenez G."/>
            <person name="Irimia M."/>
            <person name="Rigden D.J."/>
            <person name="Fitzpatrick D.A."/>
            <person name="Lorenzo-Morales J."/>
            <person name="Bateman A."/>
            <person name="Chiu C.H."/>
            <person name="Tang P."/>
            <person name="Hegemann P."/>
            <person name="Fromm H."/>
            <person name="Raoult D."/>
            <person name="Greub G."/>
            <person name="Miranda-Saavedra D."/>
            <person name="Chen N."/>
            <person name="Nash P."/>
            <person name="Ginger M.L."/>
            <person name="Horn M."/>
            <person name="Schaap P."/>
            <person name="Caler L."/>
            <person name="Loftus B."/>
        </authorList>
    </citation>
    <scope>NUCLEOTIDE SEQUENCE [LARGE SCALE GENOMIC DNA]</scope>
    <source>
        <strain evidence="4 5">Neff</strain>
    </source>
</reference>
<dbReference type="Gene3D" id="3.30.710.10">
    <property type="entry name" value="Potassium Channel Kv1.1, Chain A"/>
    <property type="match status" value="1"/>
</dbReference>
<dbReference type="InterPro" id="IPR011333">
    <property type="entry name" value="SKP1/BTB/POZ_sf"/>
</dbReference>
<feature type="domain" description="BTB" evidence="3">
    <location>
        <begin position="239"/>
        <end position="307"/>
    </location>
</feature>
<dbReference type="InterPro" id="IPR000210">
    <property type="entry name" value="BTB/POZ_dom"/>
</dbReference>
<keyword evidence="1" id="KW-0732">Signal</keyword>
<dbReference type="Pfam" id="PF00651">
    <property type="entry name" value="BTB"/>
    <property type="match status" value="1"/>
</dbReference>
<evidence type="ECO:0000256" key="1">
    <source>
        <dbReference type="ARBA" id="ARBA00022729"/>
    </source>
</evidence>
<dbReference type="VEuPathDB" id="AmoebaDB:ACA1_290580"/>
<dbReference type="KEGG" id="acan:ACA1_290580"/>
<dbReference type="PANTHER" id="PTHR24410:SF23">
    <property type="entry name" value="BTB DOMAIN-CONTAINING PROTEIN-RELATED"/>
    <property type="match status" value="1"/>
</dbReference>
<dbReference type="RefSeq" id="XP_004368038.1">
    <property type="nucleotide sequence ID" value="XM_004367981.1"/>
</dbReference>
<evidence type="ECO:0000313" key="4">
    <source>
        <dbReference type="EMBL" id="ELR25283.1"/>
    </source>
</evidence>
<gene>
    <name evidence="4" type="ORF">ACA1_290580</name>
</gene>
<dbReference type="GeneID" id="14926330"/>
<keyword evidence="5" id="KW-1185">Reference proteome</keyword>
<dbReference type="SMART" id="SM00560">
    <property type="entry name" value="LamGL"/>
    <property type="match status" value="1"/>
</dbReference>
<evidence type="ECO:0000313" key="5">
    <source>
        <dbReference type="Proteomes" id="UP000011083"/>
    </source>
</evidence>